<dbReference type="InterPro" id="IPR016035">
    <property type="entry name" value="Acyl_Trfase/lysoPLipase"/>
</dbReference>
<proteinExistence type="predicted"/>
<organism evidence="1 2">
    <name type="scientific">Liquidambar formosana</name>
    <name type="common">Formosan gum</name>
    <dbReference type="NCBI Taxonomy" id="63359"/>
    <lineage>
        <taxon>Eukaryota</taxon>
        <taxon>Viridiplantae</taxon>
        <taxon>Streptophyta</taxon>
        <taxon>Embryophyta</taxon>
        <taxon>Tracheophyta</taxon>
        <taxon>Spermatophyta</taxon>
        <taxon>Magnoliopsida</taxon>
        <taxon>eudicotyledons</taxon>
        <taxon>Gunneridae</taxon>
        <taxon>Pentapetalae</taxon>
        <taxon>Saxifragales</taxon>
        <taxon>Altingiaceae</taxon>
        <taxon>Liquidambar</taxon>
    </lineage>
</organism>
<dbReference type="PANTHER" id="PTHR32176:SF99">
    <property type="entry name" value="PATATIN"/>
    <property type="match status" value="1"/>
</dbReference>
<reference evidence="1 2" key="1">
    <citation type="journal article" date="2024" name="Plant J.">
        <title>Genome sequences and population genomics reveal climatic adaptation and genomic divergence between two closely related sweetgum species.</title>
        <authorList>
            <person name="Xu W.Q."/>
            <person name="Ren C.Q."/>
            <person name="Zhang X.Y."/>
            <person name="Comes H.P."/>
            <person name="Liu X.H."/>
            <person name="Li Y.G."/>
            <person name="Kettle C.J."/>
            <person name="Jalonen R."/>
            <person name="Gaisberger H."/>
            <person name="Ma Y.Z."/>
            <person name="Qiu Y.X."/>
        </authorList>
    </citation>
    <scope>NUCLEOTIDE SEQUENCE [LARGE SCALE GENOMIC DNA]</scope>
    <source>
        <strain evidence="1">Hangzhou</strain>
    </source>
</reference>
<dbReference type="PANTHER" id="PTHR32176">
    <property type="entry name" value="XYLOSE ISOMERASE"/>
    <property type="match status" value="1"/>
</dbReference>
<dbReference type="Proteomes" id="UP001415857">
    <property type="component" value="Unassembled WGS sequence"/>
</dbReference>
<evidence type="ECO:0000313" key="1">
    <source>
        <dbReference type="EMBL" id="KAK9289095.1"/>
    </source>
</evidence>
<protein>
    <recommendedName>
        <fullName evidence="3">Patatin</fullName>
    </recommendedName>
</protein>
<dbReference type="AlphaFoldDB" id="A0AAP0S1E8"/>
<keyword evidence="2" id="KW-1185">Reference proteome</keyword>
<sequence length="144" mass="15952">MAMEFIDTTPMNGQKMLVLSLGTGTAKDKGRYNAATASKWGLLDWVFNDGATPLIDIFQDASSDLVDYHVTTVFKAFHSEKNYPRIQNLQNLVQIGEKLLNKRVSRVNLETGKFVEVVDAGTNREALTGFAELLSAEKKLKVAN</sequence>
<comment type="caution">
    <text evidence="1">The sequence shown here is derived from an EMBL/GenBank/DDBJ whole genome shotgun (WGS) entry which is preliminary data.</text>
</comment>
<dbReference type="SUPFAM" id="SSF52151">
    <property type="entry name" value="FabD/lysophospholipase-like"/>
    <property type="match status" value="1"/>
</dbReference>
<dbReference type="Gene3D" id="3.40.1090.10">
    <property type="entry name" value="Cytosolic phospholipase A2 catalytic domain"/>
    <property type="match status" value="1"/>
</dbReference>
<dbReference type="EMBL" id="JBBPBK010000003">
    <property type="protein sequence ID" value="KAK9289095.1"/>
    <property type="molecule type" value="Genomic_DNA"/>
</dbReference>
<dbReference type="GO" id="GO:0047372">
    <property type="term" value="F:monoacylglycerol lipase activity"/>
    <property type="evidence" value="ECO:0007669"/>
    <property type="project" value="TreeGrafter"/>
</dbReference>
<evidence type="ECO:0000313" key="2">
    <source>
        <dbReference type="Proteomes" id="UP001415857"/>
    </source>
</evidence>
<evidence type="ECO:0008006" key="3">
    <source>
        <dbReference type="Google" id="ProtNLM"/>
    </source>
</evidence>
<accession>A0AAP0S1E8</accession>
<gene>
    <name evidence="1" type="ORF">L1049_017566</name>
</gene>
<dbReference type="GO" id="GO:0004620">
    <property type="term" value="F:phospholipase activity"/>
    <property type="evidence" value="ECO:0007669"/>
    <property type="project" value="TreeGrafter"/>
</dbReference>
<name>A0AAP0S1E8_LIQFO</name>